<dbReference type="InterPro" id="IPR002563">
    <property type="entry name" value="Flavin_Rdtase-like_dom"/>
</dbReference>
<dbReference type="AlphaFoldDB" id="A0A5S9RCU4"/>
<dbReference type="Gene3D" id="2.30.110.10">
    <property type="entry name" value="Electron Transport, Fmn-binding Protein, Chain A"/>
    <property type="match status" value="1"/>
</dbReference>
<dbReference type="OrthoDB" id="9792858at2"/>
<dbReference type="PANTHER" id="PTHR30466:SF11">
    <property type="entry name" value="FLAVIN-DEPENDENT MONOOXYGENASE, REDUCTASE SUBUNIT HSAB"/>
    <property type="match status" value="1"/>
</dbReference>
<comment type="similarity">
    <text evidence="1">Belongs to the non-flavoprotein flavin reductase family.</text>
</comment>
<dbReference type="GO" id="GO:0004497">
    <property type="term" value="F:monooxygenase activity"/>
    <property type="evidence" value="ECO:0007669"/>
    <property type="project" value="UniProtKB-KW"/>
</dbReference>
<dbReference type="EMBL" id="CACSIP010000075">
    <property type="protein sequence ID" value="CAA0137609.1"/>
    <property type="molecule type" value="Genomic_DNA"/>
</dbReference>
<dbReference type="GO" id="GO:0010181">
    <property type="term" value="F:FMN binding"/>
    <property type="evidence" value="ECO:0007669"/>
    <property type="project" value="InterPro"/>
</dbReference>
<dbReference type="InterPro" id="IPR012349">
    <property type="entry name" value="Split_barrel_FMN-bd"/>
</dbReference>
<dbReference type="Proteomes" id="UP000430146">
    <property type="component" value="Unassembled WGS sequence"/>
</dbReference>
<dbReference type="InterPro" id="IPR050268">
    <property type="entry name" value="NADH-dep_flavin_reductase"/>
</dbReference>
<keyword evidence="2 4" id="KW-0560">Oxidoreductase</keyword>
<dbReference type="GO" id="GO:0042602">
    <property type="term" value="F:riboflavin reductase (NADPH) activity"/>
    <property type="evidence" value="ECO:0007669"/>
    <property type="project" value="TreeGrafter"/>
</dbReference>
<organism evidence="4 5">
    <name type="scientific">Mycolicibacterium vanbaalenii</name>
    <name type="common">Mycobacterium vanbaalenii</name>
    <dbReference type="NCBI Taxonomy" id="110539"/>
    <lineage>
        <taxon>Bacteria</taxon>
        <taxon>Bacillati</taxon>
        <taxon>Actinomycetota</taxon>
        <taxon>Actinomycetes</taxon>
        <taxon>Mycobacteriales</taxon>
        <taxon>Mycobacteriaceae</taxon>
        <taxon>Mycolicibacterium</taxon>
    </lineage>
</organism>
<dbReference type="SMART" id="SM00903">
    <property type="entry name" value="Flavin_Reduct"/>
    <property type="match status" value="1"/>
</dbReference>
<protein>
    <submittedName>
        <fullName evidence="4">Flavin-dependent monooxygenase, reductase subunit HsaB</fullName>
        <ecNumber evidence="4">1.5.1.36</ecNumber>
    </submittedName>
</protein>
<dbReference type="PANTHER" id="PTHR30466">
    <property type="entry name" value="FLAVIN REDUCTASE"/>
    <property type="match status" value="1"/>
</dbReference>
<dbReference type="EC" id="1.5.1.36" evidence="4"/>
<evidence type="ECO:0000256" key="1">
    <source>
        <dbReference type="ARBA" id="ARBA00008898"/>
    </source>
</evidence>
<evidence type="ECO:0000313" key="5">
    <source>
        <dbReference type="Proteomes" id="UP000430146"/>
    </source>
</evidence>
<evidence type="ECO:0000259" key="3">
    <source>
        <dbReference type="SMART" id="SM00903"/>
    </source>
</evidence>
<name>A0A5S9RCU4_MYCVN</name>
<evidence type="ECO:0000256" key="2">
    <source>
        <dbReference type="ARBA" id="ARBA00023002"/>
    </source>
</evidence>
<evidence type="ECO:0000313" key="4">
    <source>
        <dbReference type="EMBL" id="CAA0137609.1"/>
    </source>
</evidence>
<accession>A0A5S9RCU4</accession>
<reference evidence="4 5" key="1">
    <citation type="submission" date="2019-11" db="EMBL/GenBank/DDBJ databases">
        <authorList>
            <person name="Holert J."/>
        </authorList>
    </citation>
    <scope>NUCLEOTIDE SEQUENCE [LARGE SCALE GENOMIC DNA]</scope>
    <source>
        <strain evidence="4">BC8_1</strain>
    </source>
</reference>
<sequence length="167" mass="17639">MTNAFSTHVLRDAYGRHPAGVVFVGAFVDGEPCGLTASSFVPVSLEPALVSFCVQKTSKTWPKLASSRSLGISVLSEGHKNAIRTLSAKSGNRFADVTVTTSDQGAVFVNSCGLWLEGEIDQIVDAGDHVIVVVRLTSVTVHDEEASPVIFYRSACRVLAADIDSAG</sequence>
<proteinExistence type="inferred from homology"/>
<dbReference type="RefSeq" id="WP_159235391.1">
    <property type="nucleotide sequence ID" value="NZ_CACSIP010000075.1"/>
</dbReference>
<keyword evidence="5" id="KW-1185">Reference proteome</keyword>
<dbReference type="GO" id="GO:0036382">
    <property type="term" value="F:flavin reductase (NADH) activity"/>
    <property type="evidence" value="ECO:0007669"/>
    <property type="project" value="UniProtKB-EC"/>
</dbReference>
<gene>
    <name evidence="4" type="primary">hsaB_4</name>
    <name evidence="4" type="ORF">AELLOGFF_02312</name>
</gene>
<feature type="domain" description="Flavin reductase like" evidence="3">
    <location>
        <begin position="14"/>
        <end position="157"/>
    </location>
</feature>
<dbReference type="Pfam" id="PF01613">
    <property type="entry name" value="Flavin_Reduct"/>
    <property type="match status" value="1"/>
</dbReference>
<keyword evidence="4" id="KW-0503">Monooxygenase</keyword>
<dbReference type="SUPFAM" id="SSF50475">
    <property type="entry name" value="FMN-binding split barrel"/>
    <property type="match status" value="1"/>
</dbReference>